<protein>
    <recommendedName>
        <fullName evidence="1">R13L1/DRL21-like LRR repeat region domain-containing protein</fullName>
    </recommendedName>
</protein>
<dbReference type="EMBL" id="CAXHTB010000009">
    <property type="protein sequence ID" value="CAL0311986.1"/>
    <property type="molecule type" value="Genomic_DNA"/>
</dbReference>
<comment type="caution">
    <text evidence="2">The sequence shown here is derived from an EMBL/GenBank/DDBJ whole genome shotgun (WGS) entry which is preliminary data.</text>
</comment>
<dbReference type="PANTHER" id="PTHR47186">
    <property type="entry name" value="LEUCINE-RICH REPEAT-CONTAINING PROTEIN 57"/>
    <property type="match status" value="1"/>
</dbReference>
<evidence type="ECO:0000313" key="2">
    <source>
        <dbReference type="EMBL" id="CAL0311986.1"/>
    </source>
</evidence>
<organism evidence="2 3">
    <name type="scientific">Lupinus luteus</name>
    <name type="common">European yellow lupine</name>
    <dbReference type="NCBI Taxonomy" id="3873"/>
    <lineage>
        <taxon>Eukaryota</taxon>
        <taxon>Viridiplantae</taxon>
        <taxon>Streptophyta</taxon>
        <taxon>Embryophyta</taxon>
        <taxon>Tracheophyta</taxon>
        <taxon>Spermatophyta</taxon>
        <taxon>Magnoliopsida</taxon>
        <taxon>eudicotyledons</taxon>
        <taxon>Gunneridae</taxon>
        <taxon>Pentapetalae</taxon>
        <taxon>rosids</taxon>
        <taxon>fabids</taxon>
        <taxon>Fabales</taxon>
        <taxon>Fabaceae</taxon>
        <taxon>Papilionoideae</taxon>
        <taxon>50 kb inversion clade</taxon>
        <taxon>genistoids sensu lato</taxon>
        <taxon>core genistoids</taxon>
        <taxon>Genisteae</taxon>
        <taxon>Lupinus</taxon>
    </lineage>
</organism>
<dbReference type="Pfam" id="PF25019">
    <property type="entry name" value="LRR_R13L1-DRL21"/>
    <property type="match status" value="1"/>
</dbReference>
<proteinExistence type="predicted"/>
<evidence type="ECO:0000259" key="1">
    <source>
        <dbReference type="Pfam" id="PF25019"/>
    </source>
</evidence>
<dbReference type="InterPro" id="IPR032675">
    <property type="entry name" value="LRR_dom_sf"/>
</dbReference>
<dbReference type="AlphaFoldDB" id="A0AAV1WSF3"/>
<reference evidence="2 3" key="1">
    <citation type="submission" date="2024-03" db="EMBL/GenBank/DDBJ databases">
        <authorList>
            <person name="Martinez-Hernandez J."/>
        </authorList>
    </citation>
    <scope>NUCLEOTIDE SEQUENCE [LARGE SCALE GENOMIC DNA]</scope>
</reference>
<dbReference type="Proteomes" id="UP001497480">
    <property type="component" value="Unassembled WGS sequence"/>
</dbReference>
<dbReference type="Gene3D" id="3.80.10.10">
    <property type="entry name" value="Ribonuclease Inhibitor"/>
    <property type="match status" value="3"/>
</dbReference>
<keyword evidence="3" id="KW-1185">Reference proteome</keyword>
<dbReference type="PANTHER" id="PTHR47186:SF41">
    <property type="entry name" value="OS12G0131701 PROTEIN"/>
    <property type="match status" value="1"/>
</dbReference>
<evidence type="ECO:0000313" key="3">
    <source>
        <dbReference type="Proteomes" id="UP001497480"/>
    </source>
</evidence>
<dbReference type="SUPFAM" id="SSF52058">
    <property type="entry name" value="L domain-like"/>
    <property type="match status" value="2"/>
</dbReference>
<feature type="domain" description="R13L1/DRL21-like LRR repeat region" evidence="1">
    <location>
        <begin position="98"/>
        <end position="223"/>
    </location>
</feature>
<name>A0AAV1WSF3_LUPLU</name>
<gene>
    <name evidence="2" type="ORF">LLUT_LOCUS13046</name>
</gene>
<dbReference type="InterPro" id="IPR056789">
    <property type="entry name" value="LRR_R13L1-DRL21"/>
</dbReference>
<accession>A0AAV1WSF3</accession>
<sequence>MAEAVLEVVFEKYLNLSYGRFKTLPKSLCKLLNLQILSLDCCHFLQRLPDRLKCLKSLRHLCLTQCNSLSRLAPEIGKLTSLRTLSIYIVGKQRGLLLAELGQLNLTGELHIKHMERVKNVMAVRDANLKSKHLSILVLSWDRNEESQVQYNVEQIIEALHPHPKELRTFRVEGYPGATFPQWVASPSPKNLNCVNLMDCESCLHLQPLGKLPSLKFLTVSNMKHLKHRENEPYDAGVVGSYIALEFLALERLPNLIRLSREVGESMFQRLSELQISHCPKLALPCLPSLNQLRIEGKSSHDLLSSIHIFHSLECLWFMYNEELISFPDEMLRDLTPLKKLEICKYSKLEVLPLEIMSLNAIEELNINHCNSLEPLTDQMLQGFHSLKRLEIVSYCKFNFSTGFEYLTSLEDLTISNCPEVQGFPESLQHMTSLQSLTLCDLCNLKSLPDWLGHLSLLHSLLISKCPNLMHLPMSIQCLSTLKSLSIYGCPELKIPCEEDWPTIPHNPHMRVNPKTVYTRERGGHCITYGIV</sequence>